<evidence type="ECO:0000256" key="8">
    <source>
        <dbReference type="ARBA" id="ARBA00022970"/>
    </source>
</evidence>
<sequence>MVADLAVESDVSDLSYRTVTTPGTFFGFFNGLGDVAFVYCGHNVVMEIQATIPSTPEKPSKGPMMKGVIVAYIVVALCYFPVALIDYWMFGNSVDDNIVVTNQRDIACHGGLTISALCLEFF</sequence>
<keyword evidence="6 13" id="KW-0812">Transmembrane</keyword>
<dbReference type="GO" id="GO:0009734">
    <property type="term" value="P:auxin-activated signaling pathway"/>
    <property type="evidence" value="ECO:0007669"/>
    <property type="project" value="UniProtKB-KW"/>
</dbReference>
<dbReference type="GO" id="GO:0006865">
    <property type="term" value="P:amino acid transport"/>
    <property type="evidence" value="ECO:0007669"/>
    <property type="project" value="UniProtKB-KW"/>
</dbReference>
<gene>
    <name evidence="15" type="ORF">A2U01_0007335</name>
</gene>
<comment type="similarity">
    <text evidence="3">Belongs to the amino acid/polyamine transporter 2 family. Amino acid/auxin permease (AAAP) (TC 2.A.18.1) subfamily.</text>
</comment>
<proteinExistence type="inferred from homology"/>
<evidence type="ECO:0000313" key="15">
    <source>
        <dbReference type="EMBL" id="MCH86478.1"/>
    </source>
</evidence>
<feature type="domain" description="Amino acid transporter transmembrane" evidence="14">
    <location>
        <begin position="11"/>
        <end position="100"/>
    </location>
</feature>
<evidence type="ECO:0000256" key="5">
    <source>
        <dbReference type="ARBA" id="ARBA00022475"/>
    </source>
</evidence>
<dbReference type="AlphaFoldDB" id="A0A392MIE1"/>
<evidence type="ECO:0000256" key="11">
    <source>
        <dbReference type="ARBA" id="ARBA00023294"/>
    </source>
</evidence>
<evidence type="ECO:0000313" key="16">
    <source>
        <dbReference type="Proteomes" id="UP000265520"/>
    </source>
</evidence>
<organism evidence="15 16">
    <name type="scientific">Trifolium medium</name>
    <dbReference type="NCBI Taxonomy" id="97028"/>
    <lineage>
        <taxon>Eukaryota</taxon>
        <taxon>Viridiplantae</taxon>
        <taxon>Streptophyta</taxon>
        <taxon>Embryophyta</taxon>
        <taxon>Tracheophyta</taxon>
        <taxon>Spermatophyta</taxon>
        <taxon>Magnoliopsida</taxon>
        <taxon>eudicotyledons</taxon>
        <taxon>Gunneridae</taxon>
        <taxon>Pentapetalae</taxon>
        <taxon>rosids</taxon>
        <taxon>fabids</taxon>
        <taxon>Fabales</taxon>
        <taxon>Fabaceae</taxon>
        <taxon>Papilionoideae</taxon>
        <taxon>50 kb inversion clade</taxon>
        <taxon>NPAAA clade</taxon>
        <taxon>Hologalegina</taxon>
        <taxon>IRL clade</taxon>
        <taxon>Trifolieae</taxon>
        <taxon>Trifolium</taxon>
    </lineage>
</organism>
<dbReference type="Proteomes" id="UP000265520">
    <property type="component" value="Unassembled WGS sequence"/>
</dbReference>
<keyword evidence="4" id="KW-0813">Transport</keyword>
<comment type="subcellular location">
    <subcellularLocation>
        <location evidence="2">Cell membrane</location>
    </subcellularLocation>
    <subcellularLocation>
        <location evidence="1">Endomembrane system</location>
        <topology evidence="1">Multi-pass membrane protein</topology>
    </subcellularLocation>
</comment>
<keyword evidence="16" id="KW-1185">Reference proteome</keyword>
<dbReference type="PANTHER" id="PTHR48017">
    <property type="entry name" value="OS05G0424000 PROTEIN-RELATED"/>
    <property type="match status" value="1"/>
</dbReference>
<dbReference type="GO" id="GO:0005886">
    <property type="term" value="C:plasma membrane"/>
    <property type="evidence" value="ECO:0007669"/>
    <property type="project" value="UniProtKB-SubCell"/>
</dbReference>
<keyword evidence="9 13" id="KW-1133">Transmembrane helix</keyword>
<accession>A0A392MIE1</accession>
<keyword evidence="11" id="KW-0927">Auxin signaling pathway</keyword>
<reference evidence="15 16" key="1">
    <citation type="journal article" date="2018" name="Front. Plant Sci.">
        <title>Red Clover (Trifolium pratense) and Zigzag Clover (T. medium) - A Picture of Genomic Similarities and Differences.</title>
        <authorList>
            <person name="Dluhosova J."/>
            <person name="Istvanek J."/>
            <person name="Nedelnik J."/>
            <person name="Repkova J."/>
        </authorList>
    </citation>
    <scope>NUCLEOTIDE SEQUENCE [LARGE SCALE GENOMIC DNA]</scope>
    <source>
        <strain evidence="16">cv. 10/8</strain>
        <tissue evidence="15">Leaf</tissue>
    </source>
</reference>
<evidence type="ECO:0000256" key="12">
    <source>
        <dbReference type="ARBA" id="ARBA00045588"/>
    </source>
</evidence>
<evidence type="ECO:0000256" key="2">
    <source>
        <dbReference type="ARBA" id="ARBA00004236"/>
    </source>
</evidence>
<dbReference type="GO" id="GO:0015293">
    <property type="term" value="F:symporter activity"/>
    <property type="evidence" value="ECO:0007669"/>
    <property type="project" value="UniProtKB-KW"/>
</dbReference>
<evidence type="ECO:0000259" key="14">
    <source>
        <dbReference type="Pfam" id="PF01490"/>
    </source>
</evidence>
<name>A0A392MIE1_9FABA</name>
<keyword evidence="8" id="KW-0029">Amino-acid transport</keyword>
<dbReference type="EMBL" id="LXQA010010378">
    <property type="protein sequence ID" value="MCH86478.1"/>
    <property type="molecule type" value="Genomic_DNA"/>
</dbReference>
<evidence type="ECO:0000256" key="7">
    <source>
        <dbReference type="ARBA" id="ARBA00022847"/>
    </source>
</evidence>
<evidence type="ECO:0000256" key="1">
    <source>
        <dbReference type="ARBA" id="ARBA00004127"/>
    </source>
</evidence>
<evidence type="ECO:0000256" key="6">
    <source>
        <dbReference type="ARBA" id="ARBA00022692"/>
    </source>
</evidence>
<keyword evidence="7" id="KW-0769">Symport</keyword>
<dbReference type="Pfam" id="PF01490">
    <property type="entry name" value="Aa_trans"/>
    <property type="match status" value="1"/>
</dbReference>
<comment type="function">
    <text evidence="12">Carrier protein involved in proton-driven auxin influx. Mediates the formation of auxin gradient from developing leaves (site of auxin biosynthesis) to tips by contributing to the loading of auxin in vascular tissues and facilitating acropetal (base to tip) auxin transport within inner tissues of the root apex, and basipetal (tip to base) auxin transport within outer tissues of the root apex. May be involved in lateral roots and nodules formation.</text>
</comment>
<evidence type="ECO:0000256" key="3">
    <source>
        <dbReference type="ARBA" id="ARBA00005590"/>
    </source>
</evidence>
<evidence type="ECO:0000256" key="9">
    <source>
        <dbReference type="ARBA" id="ARBA00022989"/>
    </source>
</evidence>
<comment type="caution">
    <text evidence="15">The sequence shown here is derived from an EMBL/GenBank/DDBJ whole genome shotgun (WGS) entry which is preliminary data.</text>
</comment>
<evidence type="ECO:0000256" key="4">
    <source>
        <dbReference type="ARBA" id="ARBA00022448"/>
    </source>
</evidence>
<evidence type="ECO:0000256" key="13">
    <source>
        <dbReference type="SAM" id="Phobius"/>
    </source>
</evidence>
<dbReference type="InterPro" id="IPR013057">
    <property type="entry name" value="AA_transpt_TM"/>
</dbReference>
<keyword evidence="5" id="KW-1003">Cell membrane</keyword>
<feature type="transmembrane region" description="Helical" evidence="13">
    <location>
        <begin position="68"/>
        <end position="90"/>
    </location>
</feature>
<evidence type="ECO:0000256" key="10">
    <source>
        <dbReference type="ARBA" id="ARBA00023136"/>
    </source>
</evidence>
<dbReference type="GO" id="GO:0012505">
    <property type="term" value="C:endomembrane system"/>
    <property type="evidence" value="ECO:0007669"/>
    <property type="project" value="UniProtKB-SubCell"/>
</dbReference>
<protein>
    <submittedName>
        <fullName evidence="15">Lysine histidine transporter 1-like</fullName>
    </submittedName>
</protein>
<keyword evidence="10 13" id="KW-0472">Membrane</keyword>